<feature type="transmembrane region" description="Helical" evidence="1">
    <location>
        <begin position="70"/>
        <end position="90"/>
    </location>
</feature>
<dbReference type="AlphaFoldDB" id="A0A0S3UK26"/>
<evidence type="ECO:0000313" key="3">
    <source>
        <dbReference type="Proteomes" id="UP000217431"/>
    </source>
</evidence>
<dbReference type="EMBL" id="AP014597">
    <property type="protein sequence ID" value="BAU17868.1"/>
    <property type="molecule type" value="Genomic_DNA"/>
</dbReference>
<proteinExistence type="predicted"/>
<reference evidence="2 3" key="1">
    <citation type="journal article" date="2016" name="DNA Res.">
        <title>The complete genome sequencing of Prevotella intermedia strain OMA14 and a subsequent fine-scale, intra-species genomic comparison reveal an unusual amplification of conjugative and mobile transposons and identify a novel Prevotella-lineage-specific repeat.</title>
        <authorList>
            <person name="Naito M."/>
            <person name="Ogura Y."/>
            <person name="Itoh T."/>
            <person name="Shoji M."/>
            <person name="Okamoto M."/>
            <person name="Hayashi T."/>
            <person name="Nakayama K."/>
        </authorList>
    </citation>
    <scope>NUCLEOTIDE SEQUENCE [LARGE SCALE GENOMIC DNA]</scope>
    <source>
        <strain evidence="2 3">OMA14</strain>
    </source>
</reference>
<keyword evidence="1" id="KW-0472">Membrane</keyword>
<gene>
    <name evidence="2" type="ORF">PIOMA14_I_1360</name>
</gene>
<protein>
    <submittedName>
        <fullName evidence="2">Uncharacterized protein</fullName>
    </submittedName>
</protein>
<keyword evidence="1" id="KW-1133">Transmembrane helix</keyword>
<dbReference type="Proteomes" id="UP000217431">
    <property type="component" value="Chromosome I"/>
</dbReference>
<keyword evidence="1" id="KW-0812">Transmembrane</keyword>
<organism evidence="2 3">
    <name type="scientific">Prevotella intermedia</name>
    <dbReference type="NCBI Taxonomy" id="28131"/>
    <lineage>
        <taxon>Bacteria</taxon>
        <taxon>Pseudomonadati</taxon>
        <taxon>Bacteroidota</taxon>
        <taxon>Bacteroidia</taxon>
        <taxon>Bacteroidales</taxon>
        <taxon>Prevotellaceae</taxon>
        <taxon>Prevotella</taxon>
    </lineage>
</organism>
<dbReference type="RefSeq" id="WP_096405630.1">
    <property type="nucleotide sequence ID" value="NZ_AP014597.1"/>
</dbReference>
<accession>A0A0S3UK26</accession>
<name>A0A0S3UK26_PREIN</name>
<evidence type="ECO:0000313" key="2">
    <source>
        <dbReference type="EMBL" id="BAU17868.1"/>
    </source>
</evidence>
<sequence length="461" mass="53450">MTTKIKAVKCPQCGSEKHEKIDEKRFRCKSCSTEFYIDDDDININVNHRYEYKAIPSSPFEKYLNMGAKVGCIALVSPMVFIFIMIYIGLSSNNSISNSITDITKDSIEVRDNYYCLSLIDYNGKPCLFYLTERDYSIGYGEENPKYINGTYLGFRDAISGQILTEQLLISEKDSRNRNISITTSIPEIRYFYQANRYFFIAAKRFVYEINAKTLTISNVSKSLFKGKDAMNTGISSIQFINEDYGEGFEVHNNLAETYFYFPATNRLYTEEAYNYARELSPKQLNGEVKDTVYLDLQQENMSNATSDGGRLRIWKINAKFHNGDPQDFSFYNWISKSYGQARGDRLVSAKPINNWFTGFNSKMLYRDKHYILITFRPTVSDDANSVFQLRDKNGNILWTQALDKFSSIGNAILCGNKFWIWGRRNHHDGYDENRVYSFNVKDGKYEGKTFILYKYNIKAK</sequence>
<evidence type="ECO:0000256" key="1">
    <source>
        <dbReference type="SAM" id="Phobius"/>
    </source>
</evidence>